<keyword evidence="2" id="KW-1185">Reference proteome</keyword>
<evidence type="ECO:0000313" key="1">
    <source>
        <dbReference type="EMBL" id="WPJ96122.1"/>
    </source>
</evidence>
<accession>A0ABZ0RJ72</accession>
<sequence>MKNVRLIGDSIRLGYQETVRSELSGIADVWSPEGNCMHSVHHLFNLSWYLEKNVDVIHFNCGLWDCRRLNQHQLDYAVPVDQYVRNIDFILTQVRQNSSARLIWASITPVIEARYNSRFVNSYDPCRQANDSLIYNEAVAPILEKHDVYVNDLFAFVSDAGADELICEDGVHYTDEANLLIGKRVANVIKQQF</sequence>
<organism evidence="1 2">
    <name type="scientific">Coraliomargarita algicola</name>
    <dbReference type="NCBI Taxonomy" id="3092156"/>
    <lineage>
        <taxon>Bacteria</taxon>
        <taxon>Pseudomonadati</taxon>
        <taxon>Verrucomicrobiota</taxon>
        <taxon>Opitutia</taxon>
        <taxon>Puniceicoccales</taxon>
        <taxon>Coraliomargaritaceae</taxon>
        <taxon>Coraliomargarita</taxon>
    </lineage>
</organism>
<evidence type="ECO:0000313" key="2">
    <source>
        <dbReference type="Proteomes" id="UP001324993"/>
    </source>
</evidence>
<reference evidence="1 2" key="1">
    <citation type="submission" date="2023-11" db="EMBL/GenBank/DDBJ databases">
        <title>Coraliomargarita sp. nov., isolated from marine algae.</title>
        <authorList>
            <person name="Lee J.K."/>
            <person name="Baek J.H."/>
            <person name="Kim J.M."/>
            <person name="Choi D.G."/>
            <person name="Jeon C.O."/>
        </authorList>
    </citation>
    <scope>NUCLEOTIDE SEQUENCE [LARGE SCALE GENOMIC DNA]</scope>
    <source>
        <strain evidence="1 2">J2-16</strain>
    </source>
</reference>
<dbReference type="EMBL" id="CP138858">
    <property type="protein sequence ID" value="WPJ96122.1"/>
    <property type="molecule type" value="Genomic_DNA"/>
</dbReference>
<dbReference type="Proteomes" id="UP001324993">
    <property type="component" value="Chromosome"/>
</dbReference>
<proteinExistence type="predicted"/>
<dbReference type="Gene3D" id="3.40.50.1110">
    <property type="entry name" value="SGNH hydrolase"/>
    <property type="match status" value="1"/>
</dbReference>
<dbReference type="InterPro" id="IPR036514">
    <property type="entry name" value="SGNH_hydro_sf"/>
</dbReference>
<dbReference type="SUPFAM" id="SSF52266">
    <property type="entry name" value="SGNH hydrolase"/>
    <property type="match status" value="1"/>
</dbReference>
<name>A0ABZ0RJ72_9BACT</name>
<dbReference type="RefSeq" id="WP_319832986.1">
    <property type="nucleotide sequence ID" value="NZ_CP138858.1"/>
</dbReference>
<evidence type="ECO:0008006" key="3">
    <source>
        <dbReference type="Google" id="ProtNLM"/>
    </source>
</evidence>
<gene>
    <name evidence="1" type="ORF">SH580_00215</name>
</gene>
<protein>
    <recommendedName>
        <fullName evidence="3">SGNH hydrolase-type esterase domain-containing protein</fullName>
    </recommendedName>
</protein>